<dbReference type="CDD" id="cd16279">
    <property type="entry name" value="metallo-hydrolase-like_MBL-fold"/>
    <property type="match status" value="1"/>
</dbReference>
<dbReference type="Gene3D" id="3.60.15.10">
    <property type="entry name" value="Ribonuclease Z/Hydroxyacylglutathione hydrolase-like"/>
    <property type="match status" value="1"/>
</dbReference>
<evidence type="ECO:0000259" key="1">
    <source>
        <dbReference type="Pfam" id="PF12706"/>
    </source>
</evidence>
<dbReference type="AlphaFoldDB" id="A0A1I5B9Y3"/>
<reference evidence="3" key="1">
    <citation type="submission" date="2016-10" db="EMBL/GenBank/DDBJ databases">
        <authorList>
            <person name="Varghese N."/>
            <person name="Submissions S."/>
        </authorList>
    </citation>
    <scope>NUCLEOTIDE SEQUENCE [LARGE SCALE GENOMIC DNA]</scope>
    <source>
        <strain evidence="3">XJ109</strain>
    </source>
</reference>
<dbReference type="PANTHER" id="PTHR42663:SF6">
    <property type="entry name" value="HYDROLASE C777.06C-RELATED"/>
    <property type="match status" value="1"/>
</dbReference>
<dbReference type="STRING" id="684065.SAMN05421738_12411"/>
<dbReference type="Pfam" id="PF12706">
    <property type="entry name" value="Lactamase_B_2"/>
    <property type="match status" value="1"/>
</dbReference>
<feature type="domain" description="Metallo-beta-lactamase" evidence="1">
    <location>
        <begin position="52"/>
        <end position="231"/>
    </location>
</feature>
<evidence type="ECO:0000313" key="3">
    <source>
        <dbReference type="Proteomes" id="UP000199149"/>
    </source>
</evidence>
<dbReference type="InterPro" id="IPR036866">
    <property type="entry name" value="RibonucZ/Hydroxyglut_hydro"/>
</dbReference>
<dbReference type="PANTHER" id="PTHR42663">
    <property type="entry name" value="HYDROLASE C777.06C-RELATED-RELATED"/>
    <property type="match status" value="1"/>
</dbReference>
<gene>
    <name evidence="2" type="ORF">SAMN05421738_12411</name>
</gene>
<dbReference type="OrthoDB" id="9781189at2"/>
<protein>
    <submittedName>
        <fullName evidence="2">Phosphoribosyl 1,2-cyclic phosphate phosphodiesterase</fullName>
    </submittedName>
</protein>
<dbReference type="EMBL" id="FOUZ01000024">
    <property type="protein sequence ID" value="SFN71535.1"/>
    <property type="molecule type" value="Genomic_DNA"/>
</dbReference>
<keyword evidence="3" id="KW-1185">Reference proteome</keyword>
<dbReference type="InterPro" id="IPR001279">
    <property type="entry name" value="Metallo-B-lactamas"/>
</dbReference>
<dbReference type="RefSeq" id="WP_092910618.1">
    <property type="nucleotide sequence ID" value="NZ_FOUZ01000024.1"/>
</dbReference>
<proteinExistence type="predicted"/>
<organism evidence="2 3">
    <name type="scientific">Algoriella xinjiangensis</name>
    <dbReference type="NCBI Taxonomy" id="684065"/>
    <lineage>
        <taxon>Bacteria</taxon>
        <taxon>Pseudomonadati</taxon>
        <taxon>Bacteroidota</taxon>
        <taxon>Flavobacteriia</taxon>
        <taxon>Flavobacteriales</taxon>
        <taxon>Weeksellaceae</taxon>
        <taxon>Algoriella</taxon>
    </lineage>
</organism>
<sequence>MAKSNIKIHFLGTGTSQGIPIIGSDDPVCLSTNTKDKRLRSSLLLEKDNKVITIDCGPDFRQQMLRYNAKQLDGIVFSHEHNDHVLGLDDIRPLVFKSGEDLNVYGLKRVLDELHNRFPYMFSEHKYPGVPTVIENHVEEDKFLVAGFHIQPIKIMHGPLPILGYLIDDKIAYLTDVKTIPEESLAKLKGVEILIISALRIENEHFSHILLDEAIRYADLIGAKQTYFTHISHHLGFHDEIEKYLPIDKHLAYDMLEIIV</sequence>
<dbReference type="Proteomes" id="UP000199149">
    <property type="component" value="Unassembled WGS sequence"/>
</dbReference>
<dbReference type="SUPFAM" id="SSF56281">
    <property type="entry name" value="Metallo-hydrolase/oxidoreductase"/>
    <property type="match status" value="1"/>
</dbReference>
<name>A0A1I5B9Y3_9FLAO</name>
<accession>A0A1I5B9Y3</accession>
<evidence type="ECO:0000313" key="2">
    <source>
        <dbReference type="EMBL" id="SFN71535.1"/>
    </source>
</evidence>